<accession>A0ABT2IEZ7</accession>
<dbReference type="Proteomes" id="UP001142057">
    <property type="component" value="Unassembled WGS sequence"/>
</dbReference>
<name>A0ABT2IEZ7_9FLAO</name>
<sequence>MKTKSTILRFLNNIEIDSDHRYTSWENCYEAFQKNNNRETLSIHLAFYLASWGMYRGSSGLLQKNHKVHNGAVDIILDYKHLQCSSSFEISRNNIKDLNGLIKELEKYYGSILFTRNYKNYKINPTITLITKVIMGTLGCLPAFDRYFLHGVKQEDYCFINLSEFCLEHLFHFVENIEYNEICECQNLLNEKREMFYPKMKIVDMYFWQRGYDDISDKYQKNN</sequence>
<comment type="caution">
    <text evidence="1">The sequence shown here is derived from an EMBL/GenBank/DDBJ whole genome shotgun (WGS) entry which is preliminary data.</text>
</comment>
<proteinExistence type="predicted"/>
<evidence type="ECO:0000313" key="1">
    <source>
        <dbReference type="EMBL" id="MCT2407162.1"/>
    </source>
</evidence>
<gene>
    <name evidence="1" type="ORF">NZD88_06370</name>
</gene>
<dbReference type="EMBL" id="JANZQH010000002">
    <property type="protein sequence ID" value="MCT2407162.1"/>
    <property type="molecule type" value="Genomic_DNA"/>
</dbReference>
<keyword evidence="2" id="KW-1185">Reference proteome</keyword>
<protein>
    <submittedName>
        <fullName evidence="1">Uncharacterized protein</fullName>
    </submittedName>
</protein>
<reference evidence="1" key="1">
    <citation type="submission" date="2022-08" db="EMBL/GenBank/DDBJ databases">
        <title>Chryseobacterium antibioticum,isolated from the rhizosphere soil of Pyrola in Tibet.</title>
        <authorList>
            <person name="Kan Y."/>
        </authorList>
    </citation>
    <scope>NUCLEOTIDE SEQUENCE</scope>
    <source>
        <strain evidence="1">Pc2-12</strain>
    </source>
</reference>
<organism evidence="1 2">
    <name type="scientific">Chryseobacterium pyrolae</name>
    <dbReference type="NCBI Taxonomy" id="2987481"/>
    <lineage>
        <taxon>Bacteria</taxon>
        <taxon>Pseudomonadati</taxon>
        <taxon>Bacteroidota</taxon>
        <taxon>Flavobacteriia</taxon>
        <taxon>Flavobacteriales</taxon>
        <taxon>Weeksellaceae</taxon>
        <taxon>Chryseobacterium group</taxon>
        <taxon>Chryseobacterium</taxon>
    </lineage>
</organism>
<evidence type="ECO:0000313" key="2">
    <source>
        <dbReference type="Proteomes" id="UP001142057"/>
    </source>
</evidence>
<dbReference type="RefSeq" id="WP_259828303.1">
    <property type="nucleotide sequence ID" value="NZ_JANZQH010000002.1"/>
</dbReference>